<gene>
    <name evidence="2" type="ORF">BELL_0411g00160</name>
</gene>
<reference evidence="2 3" key="1">
    <citation type="submission" date="2017-12" db="EMBL/GenBank/DDBJ databases">
        <title>Comparative genomics of Botrytis spp.</title>
        <authorList>
            <person name="Valero-Jimenez C.A."/>
            <person name="Tapia P."/>
            <person name="Veloso J."/>
            <person name="Silva-Moreno E."/>
            <person name="Staats M."/>
            <person name="Valdes J.H."/>
            <person name="Van Kan J.A.L."/>
        </authorList>
    </citation>
    <scope>NUCLEOTIDE SEQUENCE [LARGE SCALE GENOMIC DNA]</scope>
    <source>
        <strain evidence="2 3">Be9601</strain>
    </source>
</reference>
<feature type="region of interest" description="Disordered" evidence="1">
    <location>
        <begin position="28"/>
        <end position="62"/>
    </location>
</feature>
<keyword evidence="3" id="KW-1185">Reference proteome</keyword>
<dbReference type="AlphaFoldDB" id="A0A4Z1JHR9"/>
<evidence type="ECO:0000313" key="3">
    <source>
        <dbReference type="Proteomes" id="UP000297229"/>
    </source>
</evidence>
<organism evidence="2 3">
    <name type="scientific">Botrytis elliptica</name>
    <dbReference type="NCBI Taxonomy" id="278938"/>
    <lineage>
        <taxon>Eukaryota</taxon>
        <taxon>Fungi</taxon>
        <taxon>Dikarya</taxon>
        <taxon>Ascomycota</taxon>
        <taxon>Pezizomycotina</taxon>
        <taxon>Leotiomycetes</taxon>
        <taxon>Helotiales</taxon>
        <taxon>Sclerotiniaceae</taxon>
        <taxon>Botrytis</taxon>
    </lineage>
</organism>
<dbReference type="EMBL" id="PQXM01000409">
    <property type="protein sequence ID" value="TGO72874.1"/>
    <property type="molecule type" value="Genomic_DNA"/>
</dbReference>
<protein>
    <submittedName>
        <fullName evidence="2">Uncharacterized protein</fullName>
    </submittedName>
</protein>
<evidence type="ECO:0000313" key="2">
    <source>
        <dbReference type="EMBL" id="TGO72874.1"/>
    </source>
</evidence>
<feature type="compositionally biased region" description="Low complexity" evidence="1">
    <location>
        <begin position="50"/>
        <end position="62"/>
    </location>
</feature>
<dbReference type="Proteomes" id="UP000297229">
    <property type="component" value="Unassembled WGS sequence"/>
</dbReference>
<sequence>MSKLDSLQIAGIGSGRLGHVHWRVGGKIDSNPSIEIEDEDADAENGNPTSAGGESSASSKEGNSIAKLVFTSTEFHCRAVKTPVFRGVGGKFSSWELVEDEDVDSGIASYCGIPAVGSSGGESINISPAASPDWQHGLEAPC</sequence>
<comment type="caution">
    <text evidence="2">The sequence shown here is derived from an EMBL/GenBank/DDBJ whole genome shotgun (WGS) entry which is preliminary data.</text>
</comment>
<proteinExistence type="predicted"/>
<name>A0A4Z1JHR9_9HELO</name>
<accession>A0A4Z1JHR9</accession>
<evidence type="ECO:0000256" key="1">
    <source>
        <dbReference type="SAM" id="MobiDB-lite"/>
    </source>
</evidence>